<evidence type="ECO:0000313" key="8">
    <source>
        <dbReference type="EMBL" id="SHK49321.1"/>
    </source>
</evidence>
<evidence type="ECO:0000256" key="4">
    <source>
        <dbReference type="ARBA" id="ARBA00023136"/>
    </source>
</evidence>
<dbReference type="Pfam" id="PF14322">
    <property type="entry name" value="SusD-like_3"/>
    <property type="match status" value="1"/>
</dbReference>
<sequence length="608" mass="67499">MKINIKSLLIVSTLVFTSCSEFLEKPDTTGTVDQEAVYGSSKNAFSALMTCYDNVLRHGWPGGMGIGHCTLGAISGEVGRGYSWHGSYNIVQQGLSVNGTDGSDAGADHYGNNWKFIRQCFLVKENIDNVPDMSDAEKASIKGEVTALIAYRYMGMFYRYGGVPRVEKSFVASDDLTAGRESLQGTLDYILELCDEAYALVPDKWDGANTGRMTKGAVLAIKARALLFAARPLFNSSTPYLDNGDLNNLICFGSADKQRWQQAIEANLAVLNWAKSNGVELINTGGAGEGHPNPNAFDDYATAASTPGNREIILAYKNDRNAGNDPMVNFMNCSNYQTSNRYDTDCSGVLTNFIENYYAADGTDIDWPKVGESSPRSGSDWMSNVAKLEARALADIKWGGHDAMNNPGEYNWQNQGWNRGGYAADKGKGDVFPNAIDGDKGCGERTKFYYKAGSRLWLEVPIFRLAETYMNLAEAYNEIDDSQNALKYLNAVHNRAGLPAITETNQIKLRSIIQREDAIEFFQENHRYFDVKHWKRADIDKGICGGEMRMLQFNIKDTDEAIWPYAASWIETYWDAVAYTSFWSPAMYLEPFPQSEINKGTITQNPGY</sequence>
<dbReference type="Proteomes" id="UP000184130">
    <property type="component" value="Unassembled WGS sequence"/>
</dbReference>
<feature type="domain" description="RagB/SusD" evidence="6">
    <location>
        <begin position="311"/>
        <end position="608"/>
    </location>
</feature>
<dbReference type="PROSITE" id="PS51257">
    <property type="entry name" value="PROKAR_LIPOPROTEIN"/>
    <property type="match status" value="1"/>
</dbReference>
<dbReference type="Gene3D" id="1.25.40.390">
    <property type="match status" value="1"/>
</dbReference>
<keyword evidence="4" id="KW-0472">Membrane</keyword>
<comment type="subcellular location">
    <subcellularLocation>
        <location evidence="1">Cell outer membrane</location>
    </subcellularLocation>
</comment>
<keyword evidence="5" id="KW-0998">Cell outer membrane</keyword>
<dbReference type="SUPFAM" id="SSF48452">
    <property type="entry name" value="TPR-like"/>
    <property type="match status" value="1"/>
</dbReference>
<evidence type="ECO:0000259" key="6">
    <source>
        <dbReference type="Pfam" id="PF07980"/>
    </source>
</evidence>
<evidence type="ECO:0000313" key="9">
    <source>
        <dbReference type="Proteomes" id="UP000184130"/>
    </source>
</evidence>
<organism evidence="8 9">
    <name type="scientific">Xylanibacter ruminicola</name>
    <name type="common">Prevotella ruminicola</name>
    <dbReference type="NCBI Taxonomy" id="839"/>
    <lineage>
        <taxon>Bacteria</taxon>
        <taxon>Pseudomonadati</taxon>
        <taxon>Bacteroidota</taxon>
        <taxon>Bacteroidia</taxon>
        <taxon>Bacteroidales</taxon>
        <taxon>Prevotellaceae</taxon>
        <taxon>Xylanibacter</taxon>
    </lineage>
</organism>
<reference evidence="8 9" key="1">
    <citation type="submission" date="2016-11" db="EMBL/GenBank/DDBJ databases">
        <authorList>
            <person name="Jaros S."/>
            <person name="Januszkiewicz K."/>
            <person name="Wedrychowicz H."/>
        </authorList>
    </citation>
    <scope>NUCLEOTIDE SEQUENCE [LARGE SCALE GENOMIC DNA]</scope>
    <source>
        <strain evidence="8 9">KHT3</strain>
    </source>
</reference>
<keyword evidence="3" id="KW-0732">Signal</keyword>
<evidence type="ECO:0000256" key="5">
    <source>
        <dbReference type="ARBA" id="ARBA00023237"/>
    </source>
</evidence>
<dbReference type="InterPro" id="IPR011990">
    <property type="entry name" value="TPR-like_helical_dom_sf"/>
</dbReference>
<dbReference type="Pfam" id="PF07980">
    <property type="entry name" value="SusD_RagB"/>
    <property type="match status" value="1"/>
</dbReference>
<comment type="similarity">
    <text evidence="2">Belongs to the SusD family.</text>
</comment>
<accession>A0A1M6SX80</accession>
<evidence type="ECO:0000256" key="3">
    <source>
        <dbReference type="ARBA" id="ARBA00022729"/>
    </source>
</evidence>
<dbReference type="AlphaFoldDB" id="A0A1M6SX80"/>
<evidence type="ECO:0000259" key="7">
    <source>
        <dbReference type="Pfam" id="PF14322"/>
    </source>
</evidence>
<dbReference type="EMBL" id="FRBD01000004">
    <property type="protein sequence ID" value="SHK49321.1"/>
    <property type="molecule type" value="Genomic_DNA"/>
</dbReference>
<proteinExistence type="inferred from homology"/>
<name>A0A1M6SX80_XYLRU</name>
<dbReference type="InterPro" id="IPR012944">
    <property type="entry name" value="SusD_RagB_dom"/>
</dbReference>
<gene>
    <name evidence="8" type="ORF">SAMN05216463_10494</name>
</gene>
<evidence type="ECO:0000256" key="1">
    <source>
        <dbReference type="ARBA" id="ARBA00004442"/>
    </source>
</evidence>
<dbReference type="GO" id="GO:0009279">
    <property type="term" value="C:cell outer membrane"/>
    <property type="evidence" value="ECO:0007669"/>
    <property type="project" value="UniProtKB-SubCell"/>
</dbReference>
<dbReference type="RefSeq" id="WP_081373082.1">
    <property type="nucleotide sequence ID" value="NZ_FRBD01000004.1"/>
</dbReference>
<dbReference type="OrthoDB" id="1109873at2"/>
<evidence type="ECO:0000256" key="2">
    <source>
        <dbReference type="ARBA" id="ARBA00006275"/>
    </source>
</evidence>
<protein>
    <submittedName>
        <fullName evidence="8">Starch-binding associating with outer membrane</fullName>
    </submittedName>
</protein>
<dbReference type="InterPro" id="IPR033985">
    <property type="entry name" value="SusD-like_N"/>
</dbReference>
<feature type="domain" description="SusD-like N-terminal" evidence="7">
    <location>
        <begin position="104"/>
        <end position="225"/>
    </location>
</feature>